<evidence type="ECO:0000313" key="3">
    <source>
        <dbReference type="Proteomes" id="UP001141552"/>
    </source>
</evidence>
<dbReference type="PANTHER" id="PTHR33513:SF4">
    <property type="entry name" value="GB|AAF04428.1"/>
    <property type="match status" value="1"/>
</dbReference>
<proteinExistence type="predicted"/>
<gene>
    <name evidence="2" type="ORF">Tsubulata_048488</name>
</gene>
<reference evidence="2" key="1">
    <citation type="submission" date="2022-02" db="EMBL/GenBank/DDBJ databases">
        <authorList>
            <person name="Henning P.M."/>
            <person name="McCubbin A.G."/>
            <person name="Shore J.S."/>
        </authorList>
    </citation>
    <scope>NUCLEOTIDE SEQUENCE</scope>
    <source>
        <strain evidence="2">F60SS</strain>
        <tissue evidence="2">Leaves</tissue>
    </source>
</reference>
<name>A0A9Q0GE23_9ROSI</name>
<protein>
    <recommendedName>
        <fullName evidence="1">DUF7722 domain-containing protein</fullName>
    </recommendedName>
</protein>
<evidence type="ECO:0000313" key="2">
    <source>
        <dbReference type="EMBL" id="KAJ4848509.1"/>
    </source>
</evidence>
<reference evidence="2" key="2">
    <citation type="journal article" date="2023" name="Plants (Basel)">
        <title>Annotation of the Turnera subulata (Passifloraceae) Draft Genome Reveals the S-Locus Evolved after the Divergence of Turneroideae from Passifloroideae in a Stepwise Manner.</title>
        <authorList>
            <person name="Henning P.M."/>
            <person name="Roalson E.H."/>
            <person name="Mir W."/>
            <person name="McCubbin A.G."/>
            <person name="Shore J.S."/>
        </authorList>
    </citation>
    <scope>NUCLEOTIDE SEQUENCE</scope>
    <source>
        <strain evidence="2">F60SS</strain>
    </source>
</reference>
<keyword evidence="3" id="KW-1185">Reference proteome</keyword>
<dbReference type="OrthoDB" id="1932905at2759"/>
<comment type="caution">
    <text evidence="2">The sequence shown here is derived from an EMBL/GenBank/DDBJ whole genome shotgun (WGS) entry which is preliminary data.</text>
</comment>
<organism evidence="2 3">
    <name type="scientific">Turnera subulata</name>
    <dbReference type="NCBI Taxonomy" id="218843"/>
    <lineage>
        <taxon>Eukaryota</taxon>
        <taxon>Viridiplantae</taxon>
        <taxon>Streptophyta</taxon>
        <taxon>Embryophyta</taxon>
        <taxon>Tracheophyta</taxon>
        <taxon>Spermatophyta</taxon>
        <taxon>Magnoliopsida</taxon>
        <taxon>eudicotyledons</taxon>
        <taxon>Gunneridae</taxon>
        <taxon>Pentapetalae</taxon>
        <taxon>rosids</taxon>
        <taxon>fabids</taxon>
        <taxon>Malpighiales</taxon>
        <taxon>Passifloraceae</taxon>
        <taxon>Turnera</taxon>
    </lineage>
</organism>
<dbReference type="Proteomes" id="UP001141552">
    <property type="component" value="Unassembled WGS sequence"/>
</dbReference>
<evidence type="ECO:0000259" key="1">
    <source>
        <dbReference type="Pfam" id="PF24847"/>
    </source>
</evidence>
<dbReference type="EMBL" id="JAKUCV010000893">
    <property type="protein sequence ID" value="KAJ4848509.1"/>
    <property type="molecule type" value="Genomic_DNA"/>
</dbReference>
<accession>A0A9Q0GE23</accession>
<dbReference type="AlphaFoldDB" id="A0A9Q0GE23"/>
<dbReference type="Pfam" id="PF24847">
    <property type="entry name" value="DUF7722"/>
    <property type="match status" value="1"/>
</dbReference>
<sequence length="117" mass="13551">MGVKCFVHSVCHLLGYSIEETKHLDQRRNIMAAIVKAPSNSNGSQKNIVYDHHHEVEAIPSGFQMPLHYPRYTKADYQTMQESTLDILLRQYGLSFQGSLEDKRKYAMGTFLWPDQY</sequence>
<dbReference type="InterPro" id="IPR056139">
    <property type="entry name" value="DUF7722"/>
</dbReference>
<feature type="domain" description="DUF7722" evidence="1">
    <location>
        <begin position="69"/>
        <end position="114"/>
    </location>
</feature>
<dbReference type="PANTHER" id="PTHR33513">
    <property type="entry name" value="OS06G0523300 PROTEIN"/>
    <property type="match status" value="1"/>
</dbReference>